<keyword evidence="2" id="KW-1185">Reference proteome</keyword>
<dbReference type="AlphaFoldDB" id="A7F9A1"/>
<proteinExistence type="predicted"/>
<organism evidence="1 2">
    <name type="scientific">Sclerotinia sclerotiorum (strain ATCC 18683 / 1980 / Ss-1)</name>
    <name type="common">White mold</name>
    <name type="synonym">Whetzelinia sclerotiorum</name>
    <dbReference type="NCBI Taxonomy" id="665079"/>
    <lineage>
        <taxon>Eukaryota</taxon>
        <taxon>Fungi</taxon>
        <taxon>Dikarya</taxon>
        <taxon>Ascomycota</taxon>
        <taxon>Pezizomycotina</taxon>
        <taxon>Leotiomycetes</taxon>
        <taxon>Helotiales</taxon>
        <taxon>Sclerotiniaceae</taxon>
        <taxon>Sclerotinia</taxon>
    </lineage>
</organism>
<dbReference type="GeneID" id="5480914"/>
<protein>
    <submittedName>
        <fullName evidence="1">Uncharacterized protein</fullName>
    </submittedName>
</protein>
<dbReference type="KEGG" id="ssl:SS1G_14182"/>
<evidence type="ECO:0000313" key="2">
    <source>
        <dbReference type="Proteomes" id="UP000001312"/>
    </source>
</evidence>
<name>A7F9A1_SCLS1</name>
<accession>A7F9A1</accession>
<dbReference type="InParanoid" id="A7F9A1"/>
<reference evidence="2" key="1">
    <citation type="journal article" date="2011" name="PLoS Genet.">
        <title>Genomic analysis of the necrotrophic fungal pathogens Sclerotinia sclerotiorum and Botrytis cinerea.</title>
        <authorList>
            <person name="Amselem J."/>
            <person name="Cuomo C.A."/>
            <person name="van Kan J.A."/>
            <person name="Viaud M."/>
            <person name="Benito E.P."/>
            <person name="Couloux A."/>
            <person name="Coutinho P.M."/>
            <person name="de Vries R.P."/>
            <person name="Dyer P.S."/>
            <person name="Fillinger S."/>
            <person name="Fournier E."/>
            <person name="Gout L."/>
            <person name="Hahn M."/>
            <person name="Kohn L."/>
            <person name="Lapalu N."/>
            <person name="Plummer K.M."/>
            <person name="Pradier J.M."/>
            <person name="Quevillon E."/>
            <person name="Sharon A."/>
            <person name="Simon A."/>
            <person name="ten Have A."/>
            <person name="Tudzynski B."/>
            <person name="Tudzynski P."/>
            <person name="Wincker P."/>
            <person name="Andrew M."/>
            <person name="Anthouard V."/>
            <person name="Beever R.E."/>
            <person name="Beffa R."/>
            <person name="Benoit I."/>
            <person name="Bouzid O."/>
            <person name="Brault B."/>
            <person name="Chen Z."/>
            <person name="Choquer M."/>
            <person name="Collemare J."/>
            <person name="Cotton P."/>
            <person name="Danchin E.G."/>
            <person name="Da Silva C."/>
            <person name="Gautier A."/>
            <person name="Giraud C."/>
            <person name="Giraud T."/>
            <person name="Gonzalez C."/>
            <person name="Grossetete S."/>
            <person name="Guldener U."/>
            <person name="Henrissat B."/>
            <person name="Howlett B.J."/>
            <person name="Kodira C."/>
            <person name="Kretschmer M."/>
            <person name="Lappartient A."/>
            <person name="Leroch M."/>
            <person name="Levis C."/>
            <person name="Mauceli E."/>
            <person name="Neuveglise C."/>
            <person name="Oeser B."/>
            <person name="Pearson M."/>
            <person name="Poulain J."/>
            <person name="Poussereau N."/>
            <person name="Quesneville H."/>
            <person name="Rascle C."/>
            <person name="Schumacher J."/>
            <person name="Segurens B."/>
            <person name="Sexton A."/>
            <person name="Silva E."/>
            <person name="Sirven C."/>
            <person name="Soanes D.M."/>
            <person name="Talbot N.J."/>
            <person name="Templeton M."/>
            <person name="Yandava C."/>
            <person name="Yarden O."/>
            <person name="Zeng Q."/>
            <person name="Rollins J.A."/>
            <person name="Lebrun M.H."/>
            <person name="Dickman M."/>
        </authorList>
    </citation>
    <scope>NUCLEOTIDE SEQUENCE [LARGE SCALE GENOMIC DNA]</scope>
    <source>
        <strain evidence="2">ATCC 18683 / 1980 / Ss-1</strain>
    </source>
</reference>
<dbReference type="Proteomes" id="UP000001312">
    <property type="component" value="Unassembled WGS sequence"/>
</dbReference>
<dbReference type="EMBL" id="CH476650">
    <property type="protein sequence ID" value="EDO00312.1"/>
    <property type="molecule type" value="Genomic_DNA"/>
</dbReference>
<sequence length="58" mass="6793">MFNLGPVTFRLWENRAFLEHDPRSLIVNTSEIEAQVFQNHQASNQIFEDESMSLEVLI</sequence>
<gene>
    <name evidence="1" type="ORF">SS1G_14182</name>
</gene>
<dbReference type="RefSeq" id="XP_001584899.1">
    <property type="nucleotide sequence ID" value="XM_001584849.1"/>
</dbReference>
<evidence type="ECO:0000313" key="1">
    <source>
        <dbReference type="EMBL" id="EDO00312.1"/>
    </source>
</evidence>